<name>A0A4C1UL41_EUMVA</name>
<organism evidence="1 2">
    <name type="scientific">Eumeta variegata</name>
    <name type="common">Bagworm moth</name>
    <name type="synonym">Eumeta japonica</name>
    <dbReference type="NCBI Taxonomy" id="151549"/>
    <lineage>
        <taxon>Eukaryota</taxon>
        <taxon>Metazoa</taxon>
        <taxon>Ecdysozoa</taxon>
        <taxon>Arthropoda</taxon>
        <taxon>Hexapoda</taxon>
        <taxon>Insecta</taxon>
        <taxon>Pterygota</taxon>
        <taxon>Neoptera</taxon>
        <taxon>Endopterygota</taxon>
        <taxon>Lepidoptera</taxon>
        <taxon>Glossata</taxon>
        <taxon>Ditrysia</taxon>
        <taxon>Tineoidea</taxon>
        <taxon>Psychidae</taxon>
        <taxon>Oiketicinae</taxon>
        <taxon>Eumeta</taxon>
    </lineage>
</organism>
<evidence type="ECO:0000313" key="1">
    <source>
        <dbReference type="EMBL" id="GBP27193.1"/>
    </source>
</evidence>
<dbReference type="EMBL" id="BGZK01000190">
    <property type="protein sequence ID" value="GBP27193.1"/>
    <property type="molecule type" value="Genomic_DNA"/>
</dbReference>
<proteinExistence type="predicted"/>
<evidence type="ECO:0000313" key="2">
    <source>
        <dbReference type="Proteomes" id="UP000299102"/>
    </source>
</evidence>
<comment type="caution">
    <text evidence="1">The sequence shown here is derived from an EMBL/GenBank/DDBJ whole genome shotgun (WGS) entry which is preliminary data.</text>
</comment>
<protein>
    <submittedName>
        <fullName evidence="1">Uncharacterized protein</fullName>
    </submittedName>
</protein>
<keyword evidence="2" id="KW-1185">Reference proteome</keyword>
<dbReference type="AlphaFoldDB" id="A0A4C1UL41"/>
<dbReference type="Proteomes" id="UP000299102">
    <property type="component" value="Unassembled WGS sequence"/>
</dbReference>
<reference evidence="1 2" key="1">
    <citation type="journal article" date="2019" name="Commun. Biol.">
        <title>The bagworm genome reveals a unique fibroin gene that provides high tensile strength.</title>
        <authorList>
            <person name="Kono N."/>
            <person name="Nakamura H."/>
            <person name="Ohtoshi R."/>
            <person name="Tomita M."/>
            <person name="Numata K."/>
            <person name="Arakawa K."/>
        </authorList>
    </citation>
    <scope>NUCLEOTIDE SEQUENCE [LARGE SCALE GENOMIC DNA]</scope>
</reference>
<gene>
    <name evidence="1" type="ORF">EVAR_15966_1</name>
</gene>
<sequence>MKTDGNNVNDRSFYGKTCRVLKARAGRSDRVFKVKAEPRVISQNDMREFTGTVNTASCYIVFGPVEGLRRRSDSSTATTTEPSRVVIRQRFVSSIPVSQLQQAIYRHEVAESVPSSKFPRTLETVGVRMSRIKPSIVCANCTPSSRRPALRIRSAAN</sequence>
<accession>A0A4C1UL41</accession>